<evidence type="ECO:0000256" key="2">
    <source>
        <dbReference type="ARBA" id="ARBA00005988"/>
    </source>
</evidence>
<dbReference type="GO" id="GO:0008270">
    <property type="term" value="F:zinc ion binding"/>
    <property type="evidence" value="ECO:0007669"/>
    <property type="project" value="InterPro"/>
</dbReference>
<comment type="similarity">
    <text evidence="2 3">Belongs to the peptidase M14 family.</text>
</comment>
<dbReference type="AlphaFoldDB" id="A0A8S1KVU3"/>
<keyword evidence="4" id="KW-1133">Transmembrane helix</keyword>
<keyword evidence="7" id="KW-1185">Reference proteome</keyword>
<dbReference type="CDD" id="cd03859">
    <property type="entry name" value="M14_CPT"/>
    <property type="match status" value="1"/>
</dbReference>
<dbReference type="OMA" id="NQYIVEI"/>
<dbReference type="GO" id="GO:0006508">
    <property type="term" value="P:proteolysis"/>
    <property type="evidence" value="ECO:0007669"/>
    <property type="project" value="InterPro"/>
</dbReference>
<comment type="cofactor">
    <cofactor evidence="1">
        <name>Zn(2+)</name>
        <dbReference type="ChEBI" id="CHEBI:29105"/>
    </cofactor>
</comment>
<evidence type="ECO:0000313" key="7">
    <source>
        <dbReference type="Proteomes" id="UP000688137"/>
    </source>
</evidence>
<keyword evidence="4" id="KW-0812">Transmembrane</keyword>
<gene>
    <name evidence="6" type="ORF">PPRIM_AZ9-3.1.T0270268</name>
</gene>
<dbReference type="PANTHER" id="PTHR11705:SF119">
    <property type="entry name" value="OS02G0119300 PROTEIN"/>
    <property type="match status" value="1"/>
</dbReference>
<accession>A0A8S1KVU3</accession>
<dbReference type="InterPro" id="IPR000834">
    <property type="entry name" value="Peptidase_M14"/>
</dbReference>
<evidence type="ECO:0000256" key="1">
    <source>
        <dbReference type="ARBA" id="ARBA00001947"/>
    </source>
</evidence>
<evidence type="ECO:0000313" key="6">
    <source>
        <dbReference type="EMBL" id="CAD8058531.1"/>
    </source>
</evidence>
<dbReference type="PANTHER" id="PTHR11705">
    <property type="entry name" value="PROTEASE FAMILY M14 CARBOXYPEPTIDASE A,B"/>
    <property type="match status" value="1"/>
</dbReference>
<dbReference type="GO" id="GO:0005615">
    <property type="term" value="C:extracellular space"/>
    <property type="evidence" value="ECO:0007669"/>
    <property type="project" value="TreeGrafter"/>
</dbReference>
<protein>
    <recommendedName>
        <fullName evidence="5">Peptidase M14 domain-containing protein</fullName>
    </recommendedName>
</protein>
<reference evidence="6" key="1">
    <citation type="submission" date="2021-01" db="EMBL/GenBank/DDBJ databases">
        <authorList>
            <consortium name="Genoscope - CEA"/>
            <person name="William W."/>
        </authorList>
    </citation>
    <scope>NUCLEOTIDE SEQUENCE</scope>
</reference>
<organism evidence="6 7">
    <name type="scientific">Paramecium primaurelia</name>
    <dbReference type="NCBI Taxonomy" id="5886"/>
    <lineage>
        <taxon>Eukaryota</taxon>
        <taxon>Sar</taxon>
        <taxon>Alveolata</taxon>
        <taxon>Ciliophora</taxon>
        <taxon>Intramacronucleata</taxon>
        <taxon>Oligohymenophorea</taxon>
        <taxon>Peniculida</taxon>
        <taxon>Parameciidae</taxon>
        <taxon>Paramecium</taxon>
    </lineage>
</organism>
<keyword evidence="4" id="KW-0472">Membrane</keyword>
<dbReference type="GO" id="GO:0004181">
    <property type="term" value="F:metallocarboxypeptidase activity"/>
    <property type="evidence" value="ECO:0007669"/>
    <property type="project" value="InterPro"/>
</dbReference>
<dbReference type="EMBL" id="CAJJDM010000026">
    <property type="protein sequence ID" value="CAD8058531.1"/>
    <property type="molecule type" value="Genomic_DNA"/>
</dbReference>
<feature type="domain" description="Peptidase M14" evidence="5">
    <location>
        <begin position="32"/>
        <end position="347"/>
    </location>
</feature>
<evidence type="ECO:0000256" key="4">
    <source>
        <dbReference type="SAM" id="Phobius"/>
    </source>
</evidence>
<dbReference type="Pfam" id="PF00246">
    <property type="entry name" value="Peptidase_M14"/>
    <property type="match status" value="1"/>
</dbReference>
<feature type="active site" description="Proton donor/acceptor" evidence="3">
    <location>
        <position position="309"/>
    </location>
</feature>
<evidence type="ECO:0000259" key="5">
    <source>
        <dbReference type="PROSITE" id="PS52035"/>
    </source>
</evidence>
<name>A0A8S1KVU3_PARPR</name>
<dbReference type="InterPro" id="IPR033810">
    <property type="entry name" value="Carboxypeptidase_T"/>
</dbReference>
<dbReference type="FunFam" id="3.40.630.10:FF:000170">
    <property type="entry name" value="Uncharacterized protein"/>
    <property type="match status" value="1"/>
</dbReference>
<comment type="caution">
    <text evidence="6">The sequence shown here is derived from an EMBL/GenBank/DDBJ whole genome shotgun (WGS) entry which is preliminary data.</text>
</comment>
<proteinExistence type="inferred from homology"/>
<feature type="transmembrane region" description="Helical" evidence="4">
    <location>
        <begin position="501"/>
        <end position="521"/>
    </location>
</feature>
<dbReference type="SMART" id="SM00631">
    <property type="entry name" value="Zn_pept"/>
    <property type="match status" value="1"/>
</dbReference>
<evidence type="ECO:0000256" key="3">
    <source>
        <dbReference type="PROSITE-ProRule" id="PRU01379"/>
    </source>
</evidence>
<dbReference type="PROSITE" id="PS52035">
    <property type="entry name" value="PEPTIDASE_M14"/>
    <property type="match status" value="1"/>
</dbReference>
<sequence length="550" mass="64761">MIILFQLIPTFLSFQYKGIINQDLNHIKNELINGSLPQGRLAIKDVENLFDELQNTTNLVHSQQIGESYLNKTLYSYTLCSNFTKDKPMMLITSLHHSREVASLQMNIYLFLYILWEVKHQKNPYYINMITHNCIMIIPFVNIDGYNEIESEFNKHYFQPLTRKNLNRTIICNQLDELAGVDLNRNYGYHFGHDNIGSSNDPCDETYRGSAAFSEKETQAIKYVVENYNIKMAMNLHCFGNLWVIPYSYDNEDLDKDGIPYLIYEDFKQNGQFQGNYKIGHAIELVQYTANGEAADWMLSQGIIAISPELGEQTYTNFFQNFYPDQEQTLKLLNTEFPPLIHFINYLPFQPFIKKLYQYNLDDNEKFNKVLSPNQYIVEILCINHGVSNGSNQYFVVSNTVQLIEAYYIDIKYDQIFNRDQIDTSKLNILQINNNTFSTNKFKPRSQIIYFLIYQESNLGGEVKFYFDLYGENHENTFILKNHQEEQKQLKDIQYHKLYNLLYIGVLIISIITISILFQYFTKKINNKKQQHIIELIEQKPEQIELNVYI</sequence>
<dbReference type="Proteomes" id="UP000688137">
    <property type="component" value="Unassembled WGS sequence"/>
</dbReference>